<evidence type="ECO:0000313" key="3">
    <source>
        <dbReference type="Proteomes" id="UP001430172"/>
    </source>
</evidence>
<proteinExistence type="predicted"/>
<dbReference type="Gene3D" id="3.40.1260.10">
    <property type="entry name" value="DsrEFH-like"/>
    <property type="match status" value="1"/>
</dbReference>
<dbReference type="Proteomes" id="UP001430172">
    <property type="component" value="Unassembled WGS sequence"/>
</dbReference>
<keyword evidence="3" id="KW-1185">Reference proteome</keyword>
<protein>
    <submittedName>
        <fullName evidence="2">DsrE/DsrF/DrsH-like family protein</fullName>
    </submittedName>
</protein>
<dbReference type="EMBL" id="JAFDVD010000009">
    <property type="protein sequence ID" value="MBM6400595.1"/>
    <property type="molecule type" value="Genomic_DNA"/>
</dbReference>
<evidence type="ECO:0000256" key="1">
    <source>
        <dbReference type="SAM" id="MobiDB-lite"/>
    </source>
</evidence>
<reference evidence="2" key="1">
    <citation type="submission" date="2021-02" db="EMBL/GenBank/DDBJ databases">
        <title>Phycicoccus sp. MQZ13P-5T, whole genome shotgun sequence.</title>
        <authorList>
            <person name="Tuo L."/>
        </authorList>
    </citation>
    <scope>NUCLEOTIDE SEQUENCE</scope>
    <source>
        <strain evidence="2">MQZ13P-5</strain>
    </source>
</reference>
<comment type="caution">
    <text evidence="2">The sequence shown here is derived from an EMBL/GenBank/DDBJ whole genome shotgun (WGS) entry which is preliminary data.</text>
</comment>
<organism evidence="2 3">
    <name type="scientific">Phycicoccus sonneratiae</name>
    <dbReference type="NCBI Taxonomy" id="2807628"/>
    <lineage>
        <taxon>Bacteria</taxon>
        <taxon>Bacillati</taxon>
        <taxon>Actinomycetota</taxon>
        <taxon>Actinomycetes</taxon>
        <taxon>Micrococcales</taxon>
        <taxon>Intrasporangiaceae</taxon>
        <taxon>Phycicoccus</taxon>
    </lineage>
</organism>
<dbReference type="InterPro" id="IPR032836">
    <property type="entry name" value="DsrE2-like"/>
</dbReference>
<dbReference type="PANTHER" id="PTHR34655:SF2">
    <property type="entry name" value="PEROXIREDOXIN FAMILY PROTEIN"/>
    <property type="match status" value="1"/>
</dbReference>
<accession>A0ABS2CL34</accession>
<gene>
    <name evidence="2" type="ORF">JQN70_09385</name>
</gene>
<evidence type="ECO:0000313" key="2">
    <source>
        <dbReference type="EMBL" id="MBM6400595.1"/>
    </source>
</evidence>
<dbReference type="SUPFAM" id="SSF75169">
    <property type="entry name" value="DsrEFH-like"/>
    <property type="match status" value="1"/>
</dbReference>
<dbReference type="InterPro" id="IPR027396">
    <property type="entry name" value="DsrEFH-like"/>
</dbReference>
<dbReference type="PANTHER" id="PTHR34655">
    <property type="entry name" value="CONSERVED WITHIN P. AEROPHILUM"/>
    <property type="match status" value="1"/>
</dbReference>
<feature type="region of interest" description="Disordered" evidence="1">
    <location>
        <begin position="1"/>
        <end position="20"/>
    </location>
</feature>
<dbReference type="Pfam" id="PF13686">
    <property type="entry name" value="DrsE_2"/>
    <property type="match status" value="1"/>
</dbReference>
<name>A0ABS2CL34_9MICO</name>
<dbReference type="RefSeq" id="WP_204131071.1">
    <property type="nucleotide sequence ID" value="NZ_JAFDVD010000009.1"/>
</dbReference>
<sequence>MTATDTAPAIVPSFDDPSSEGRKLAIICSKGSLDMAYPGLILANAAIGEGVETHLFFTFWGFDMINKATMGDLKFSFVGNTAMHPPGHTGLGIHHMLGALPGATAAATALLKKQIAEQDVPEVPEFLELLSASGVHLWACRMSADMNHLTEDDLYEGVEGIISASDFIELTDGAQLLFI</sequence>